<protein>
    <submittedName>
        <fullName evidence="1">Uncharacterized protein</fullName>
    </submittedName>
</protein>
<gene>
    <name evidence="1" type="ORF">METZ01_LOCUS368424</name>
</gene>
<dbReference type="AlphaFoldDB" id="A0A382T027"/>
<evidence type="ECO:0000313" key="1">
    <source>
        <dbReference type="EMBL" id="SVD15570.1"/>
    </source>
</evidence>
<reference evidence="1" key="1">
    <citation type="submission" date="2018-05" db="EMBL/GenBank/DDBJ databases">
        <authorList>
            <person name="Lanie J.A."/>
            <person name="Ng W.-L."/>
            <person name="Kazmierczak K.M."/>
            <person name="Andrzejewski T.M."/>
            <person name="Davidsen T.M."/>
            <person name="Wayne K.J."/>
            <person name="Tettelin H."/>
            <person name="Glass J.I."/>
            <person name="Rusch D."/>
            <person name="Podicherti R."/>
            <person name="Tsui H.-C.T."/>
            <person name="Winkler M.E."/>
        </authorList>
    </citation>
    <scope>NUCLEOTIDE SEQUENCE</scope>
</reference>
<proteinExistence type="predicted"/>
<sequence>MTPEDVRALRQEIADLDAKLAEYTKDDHSVEESADLLLELNLAKRDMGFLYDGLSVWLGRQMDGNQILGLRDMATVERKMSSSRSGWQHKDLARDVIDRIEQSSVDMDTGEVVMTPAEMALRILDYVQPSYWRVGELNKIGLNPDNYCAGSESKISIIVRRGDAK</sequence>
<organism evidence="1">
    <name type="scientific">marine metagenome</name>
    <dbReference type="NCBI Taxonomy" id="408172"/>
    <lineage>
        <taxon>unclassified sequences</taxon>
        <taxon>metagenomes</taxon>
        <taxon>ecological metagenomes</taxon>
    </lineage>
</organism>
<name>A0A382T027_9ZZZZ</name>
<accession>A0A382T027</accession>
<dbReference type="EMBL" id="UINC01132940">
    <property type="protein sequence ID" value="SVD15570.1"/>
    <property type="molecule type" value="Genomic_DNA"/>
</dbReference>